<evidence type="ECO:0000313" key="12">
    <source>
        <dbReference type="EMBL" id="KIL64260.1"/>
    </source>
</evidence>
<keyword evidence="5 10" id="KW-1133">Transmembrane helix</keyword>
<gene>
    <name evidence="12" type="ORF">M378DRAFT_11632</name>
</gene>
<evidence type="ECO:0000256" key="10">
    <source>
        <dbReference type="SAM" id="Phobius"/>
    </source>
</evidence>
<dbReference type="AlphaFoldDB" id="A0A0C2SM27"/>
<evidence type="ECO:0000256" key="8">
    <source>
        <dbReference type="ARBA" id="ARBA00038311"/>
    </source>
</evidence>
<comment type="similarity">
    <text evidence="8">Belongs to the IRC22 family.</text>
</comment>
<protein>
    <recommendedName>
        <fullName evidence="14">Translocon-associated protein subunit alpha</fullName>
    </recommendedName>
</protein>
<evidence type="ECO:0000313" key="13">
    <source>
        <dbReference type="Proteomes" id="UP000054549"/>
    </source>
</evidence>
<reference evidence="12 13" key="1">
    <citation type="submission" date="2014-04" db="EMBL/GenBank/DDBJ databases">
        <title>Evolutionary Origins and Diversification of the Mycorrhizal Mutualists.</title>
        <authorList>
            <consortium name="DOE Joint Genome Institute"/>
            <consortium name="Mycorrhizal Genomics Consortium"/>
            <person name="Kohler A."/>
            <person name="Kuo A."/>
            <person name="Nagy L.G."/>
            <person name="Floudas D."/>
            <person name="Copeland A."/>
            <person name="Barry K.W."/>
            <person name="Cichocki N."/>
            <person name="Veneault-Fourrey C."/>
            <person name="LaButti K."/>
            <person name="Lindquist E.A."/>
            <person name="Lipzen A."/>
            <person name="Lundell T."/>
            <person name="Morin E."/>
            <person name="Murat C."/>
            <person name="Riley R."/>
            <person name="Ohm R."/>
            <person name="Sun H."/>
            <person name="Tunlid A."/>
            <person name="Henrissat B."/>
            <person name="Grigoriev I.V."/>
            <person name="Hibbett D.S."/>
            <person name="Martin F."/>
        </authorList>
    </citation>
    <scope>NUCLEOTIDE SEQUENCE [LARGE SCALE GENOMIC DNA]</scope>
    <source>
        <strain evidence="12 13">Koide BX008</strain>
    </source>
</reference>
<comment type="subcellular location">
    <subcellularLocation>
        <location evidence="1">Endoplasmic reticulum membrane</location>
        <topology evidence="1">Single-pass type I membrane protein</topology>
    </subcellularLocation>
</comment>
<keyword evidence="3 11" id="KW-0732">Signal</keyword>
<dbReference type="GO" id="GO:0005789">
    <property type="term" value="C:endoplasmic reticulum membrane"/>
    <property type="evidence" value="ECO:0007669"/>
    <property type="project" value="UniProtKB-SubCell"/>
</dbReference>
<dbReference type="Proteomes" id="UP000054549">
    <property type="component" value="Unassembled WGS sequence"/>
</dbReference>
<comment type="function">
    <text evidence="7">Is probably involved in a pathway contributing to genomic integrity.</text>
</comment>
<evidence type="ECO:0000256" key="3">
    <source>
        <dbReference type="ARBA" id="ARBA00022729"/>
    </source>
</evidence>
<sequence>MKLHRLVGITLSAFTVSLLVGTQTVLAQETKEPEVVASAAFPESNAFGLVVNGERNSMTVTVENKSDRNVTLVSIAGSLRHPDTDILMKNLTALKVGVTLLSKVPIRVPYVFHSEFKPGDLRLNIWLDNAVDSEKFQVVAYDSVVKIVEPEFSIFDFKMISTYLIALAFLGGIGYYAYLTLLPQPKKTRTNTATAQPSTPATATATGTVGYEEEWIADYHLKKTKTGKKKQNVASGTSGDEQSAGTEGRKMKGRK</sequence>
<organism evidence="12 13">
    <name type="scientific">Amanita muscaria (strain Koide BX008)</name>
    <dbReference type="NCBI Taxonomy" id="946122"/>
    <lineage>
        <taxon>Eukaryota</taxon>
        <taxon>Fungi</taxon>
        <taxon>Dikarya</taxon>
        <taxon>Basidiomycota</taxon>
        <taxon>Agaricomycotina</taxon>
        <taxon>Agaricomycetes</taxon>
        <taxon>Agaricomycetidae</taxon>
        <taxon>Agaricales</taxon>
        <taxon>Pluteineae</taxon>
        <taxon>Amanitaceae</taxon>
        <taxon>Amanita</taxon>
    </lineage>
</organism>
<feature type="compositionally biased region" description="Polar residues" evidence="9">
    <location>
        <begin position="232"/>
        <end position="245"/>
    </location>
</feature>
<evidence type="ECO:0008006" key="14">
    <source>
        <dbReference type="Google" id="ProtNLM"/>
    </source>
</evidence>
<evidence type="ECO:0000256" key="5">
    <source>
        <dbReference type="ARBA" id="ARBA00022989"/>
    </source>
</evidence>
<name>A0A0C2SM27_AMAMK</name>
<feature type="signal peptide" evidence="11">
    <location>
        <begin position="1"/>
        <end position="27"/>
    </location>
</feature>
<keyword evidence="6 10" id="KW-0472">Membrane</keyword>
<dbReference type="InParanoid" id="A0A0C2SM27"/>
<dbReference type="STRING" id="946122.A0A0C2SM27"/>
<proteinExistence type="inferred from homology"/>
<dbReference type="OrthoDB" id="1926781at2759"/>
<evidence type="ECO:0000256" key="11">
    <source>
        <dbReference type="SAM" id="SignalP"/>
    </source>
</evidence>
<feature type="transmembrane region" description="Helical" evidence="10">
    <location>
        <begin position="160"/>
        <end position="179"/>
    </location>
</feature>
<feature type="chain" id="PRO_5002155686" description="Translocon-associated protein subunit alpha" evidence="11">
    <location>
        <begin position="28"/>
        <end position="255"/>
    </location>
</feature>
<evidence type="ECO:0000256" key="1">
    <source>
        <dbReference type="ARBA" id="ARBA00004115"/>
    </source>
</evidence>
<evidence type="ECO:0000256" key="6">
    <source>
        <dbReference type="ARBA" id="ARBA00023136"/>
    </source>
</evidence>
<dbReference type="PANTHER" id="PTHR12924">
    <property type="entry name" value="TRANSLOCON-ASSOCIATED PROTEIN, ALPHA SUBUNIT"/>
    <property type="match status" value="1"/>
</dbReference>
<dbReference type="HOGENOM" id="CLU_068820_1_0_1"/>
<dbReference type="InterPro" id="IPR005595">
    <property type="entry name" value="TRAP_alpha"/>
</dbReference>
<dbReference type="PANTHER" id="PTHR12924:SF0">
    <property type="entry name" value="TRANSLOCON-ASSOCIATED PROTEIN SUBUNIT ALPHA"/>
    <property type="match status" value="1"/>
</dbReference>
<keyword evidence="13" id="KW-1185">Reference proteome</keyword>
<keyword evidence="4" id="KW-0256">Endoplasmic reticulum</keyword>
<feature type="region of interest" description="Disordered" evidence="9">
    <location>
        <begin position="224"/>
        <end position="255"/>
    </location>
</feature>
<keyword evidence="2 10" id="KW-0812">Transmembrane</keyword>
<evidence type="ECO:0000256" key="9">
    <source>
        <dbReference type="SAM" id="MobiDB-lite"/>
    </source>
</evidence>
<dbReference type="EMBL" id="KN818251">
    <property type="protein sequence ID" value="KIL64260.1"/>
    <property type="molecule type" value="Genomic_DNA"/>
</dbReference>
<dbReference type="Pfam" id="PF03896">
    <property type="entry name" value="TRAP_alpha"/>
    <property type="match status" value="1"/>
</dbReference>
<evidence type="ECO:0000256" key="2">
    <source>
        <dbReference type="ARBA" id="ARBA00022692"/>
    </source>
</evidence>
<evidence type="ECO:0000256" key="7">
    <source>
        <dbReference type="ARBA" id="ARBA00037565"/>
    </source>
</evidence>
<evidence type="ECO:0000256" key="4">
    <source>
        <dbReference type="ARBA" id="ARBA00022824"/>
    </source>
</evidence>
<accession>A0A0C2SM27</accession>